<keyword evidence="1" id="KW-0812">Transmembrane</keyword>
<comment type="caution">
    <text evidence="2">The sequence shown here is derived from an EMBL/GenBank/DDBJ whole genome shotgun (WGS) entry which is preliminary data.</text>
</comment>
<proteinExistence type="predicted"/>
<feature type="transmembrane region" description="Helical" evidence="1">
    <location>
        <begin position="214"/>
        <end position="235"/>
    </location>
</feature>
<feature type="transmembrane region" description="Helical" evidence="1">
    <location>
        <begin position="260"/>
        <end position="291"/>
    </location>
</feature>
<dbReference type="EMBL" id="JBFXLS010000029">
    <property type="protein sequence ID" value="KAL2826696.1"/>
    <property type="molecule type" value="Genomic_DNA"/>
</dbReference>
<gene>
    <name evidence="2" type="ORF">BDW59DRAFT_160887</name>
</gene>
<keyword evidence="1" id="KW-1133">Transmembrane helix</keyword>
<feature type="transmembrane region" description="Helical" evidence="1">
    <location>
        <begin position="89"/>
        <end position="115"/>
    </location>
</feature>
<keyword evidence="1" id="KW-0472">Membrane</keyword>
<feature type="transmembrane region" description="Helical" evidence="1">
    <location>
        <begin position="12"/>
        <end position="29"/>
    </location>
</feature>
<reference evidence="2 3" key="1">
    <citation type="submission" date="2024-07" db="EMBL/GenBank/DDBJ databases">
        <title>Section-level genome sequencing and comparative genomics of Aspergillus sections Usti and Cavernicolus.</title>
        <authorList>
            <consortium name="Lawrence Berkeley National Laboratory"/>
            <person name="Nybo J.L."/>
            <person name="Vesth T.C."/>
            <person name="Theobald S."/>
            <person name="Frisvad J.C."/>
            <person name="Larsen T.O."/>
            <person name="Kjaerboelling I."/>
            <person name="Rothschild-Mancinelli K."/>
            <person name="Lyhne E.K."/>
            <person name="Kogle M.E."/>
            <person name="Barry K."/>
            <person name="Clum A."/>
            <person name="Na H."/>
            <person name="Ledsgaard L."/>
            <person name="Lin J."/>
            <person name="Lipzen A."/>
            <person name="Kuo A."/>
            <person name="Riley R."/>
            <person name="Mondo S."/>
            <person name="LaButti K."/>
            <person name="Haridas S."/>
            <person name="Pangalinan J."/>
            <person name="Salamov A.A."/>
            <person name="Simmons B.A."/>
            <person name="Magnuson J.K."/>
            <person name="Chen J."/>
            <person name="Drula E."/>
            <person name="Henrissat B."/>
            <person name="Wiebenga A."/>
            <person name="Lubbers R.J."/>
            <person name="Gomes A.C."/>
            <person name="Makela M.R."/>
            <person name="Stajich J."/>
            <person name="Grigoriev I.V."/>
            <person name="Mortensen U.H."/>
            <person name="De vries R.P."/>
            <person name="Baker S.E."/>
            <person name="Andersen M.R."/>
        </authorList>
    </citation>
    <scope>NUCLEOTIDE SEQUENCE [LARGE SCALE GENOMIC DNA]</scope>
    <source>
        <strain evidence="2 3">CBS 600.67</strain>
    </source>
</reference>
<feature type="transmembrane region" description="Helical" evidence="1">
    <location>
        <begin position="176"/>
        <end position="194"/>
    </location>
</feature>
<sequence length="300" mass="32564">MRFCGSQVQTPFATAIHLFVGLFVAASYIPQLIQIATNDHTGNAGISGWYIILLTTSASSHLASRIKNINSGFTWRCFRDGDLQGFDPFFALVVYLQAFIHWAAAIALLAVYVSFRTRTTPGNEAHATIPSPSNPVILAIVLIHAAIILPPALYLLELITQERHEDDAVLFVKNSIYGILLRITGIFTSLTAAIPQIHLMVTRSRINNLDQGSLSLLSLGLQIIAFTALAGSQGWRMRLPPPPPDALDAAPESVTWSVEWWAIIFVFSGLGALWVTLAVSQLLVLCVALGLGAGEGRIHL</sequence>
<dbReference type="Proteomes" id="UP001610335">
    <property type="component" value="Unassembled WGS sequence"/>
</dbReference>
<evidence type="ECO:0000256" key="1">
    <source>
        <dbReference type="SAM" id="Phobius"/>
    </source>
</evidence>
<evidence type="ECO:0000313" key="2">
    <source>
        <dbReference type="EMBL" id="KAL2826696.1"/>
    </source>
</evidence>
<keyword evidence="3" id="KW-1185">Reference proteome</keyword>
<accession>A0ABR4IG04</accession>
<feature type="transmembrane region" description="Helical" evidence="1">
    <location>
        <begin position="136"/>
        <end position="156"/>
    </location>
</feature>
<name>A0ABR4IG04_9EURO</name>
<organism evidence="2 3">
    <name type="scientific">Aspergillus cavernicola</name>
    <dbReference type="NCBI Taxonomy" id="176166"/>
    <lineage>
        <taxon>Eukaryota</taxon>
        <taxon>Fungi</taxon>
        <taxon>Dikarya</taxon>
        <taxon>Ascomycota</taxon>
        <taxon>Pezizomycotina</taxon>
        <taxon>Eurotiomycetes</taxon>
        <taxon>Eurotiomycetidae</taxon>
        <taxon>Eurotiales</taxon>
        <taxon>Aspergillaceae</taxon>
        <taxon>Aspergillus</taxon>
        <taxon>Aspergillus subgen. Nidulantes</taxon>
    </lineage>
</organism>
<evidence type="ECO:0000313" key="3">
    <source>
        <dbReference type="Proteomes" id="UP001610335"/>
    </source>
</evidence>
<protein>
    <submittedName>
        <fullName evidence="2">Uncharacterized protein</fullName>
    </submittedName>
</protein>